<accession>A0A6L2J208</accession>
<dbReference type="EMBL" id="BKCJ010000191">
    <property type="protein sequence ID" value="GEU30812.1"/>
    <property type="molecule type" value="Genomic_DNA"/>
</dbReference>
<proteinExistence type="predicted"/>
<comment type="caution">
    <text evidence="2">The sequence shown here is derived from an EMBL/GenBank/DDBJ whole genome shotgun (WGS) entry which is preliminary data.</text>
</comment>
<feature type="region of interest" description="Disordered" evidence="1">
    <location>
        <begin position="451"/>
        <end position="490"/>
    </location>
</feature>
<name>A0A6L2J208_TANCI</name>
<gene>
    <name evidence="2" type="ORF">Tci_002790</name>
</gene>
<evidence type="ECO:0000256" key="1">
    <source>
        <dbReference type="SAM" id="MobiDB-lite"/>
    </source>
</evidence>
<dbReference type="AlphaFoldDB" id="A0A6L2J208"/>
<reference evidence="2" key="1">
    <citation type="journal article" date="2019" name="Sci. Rep.">
        <title>Draft genome of Tanacetum cinerariifolium, the natural source of mosquito coil.</title>
        <authorList>
            <person name="Yamashiro T."/>
            <person name="Shiraishi A."/>
            <person name="Satake H."/>
            <person name="Nakayama K."/>
        </authorList>
    </citation>
    <scope>NUCLEOTIDE SEQUENCE</scope>
</reference>
<evidence type="ECO:0000313" key="2">
    <source>
        <dbReference type="EMBL" id="GEU30812.1"/>
    </source>
</evidence>
<sequence length="490" mass="54974">MVAYLKKPTWSEGFQEIVDFLNGTHIRTFDNEEQEITTTVDGKEFTVTEASVRRRLQLAYAEGISVLPTTEIFDQLSLMGYVSTDDKLTFQKDAAQASGNILKTQSTTMPNVPFPQETGAGGSPRCQEVIGGSIAQTSTNKSVNVVPSVSVASPKAKVSTLPNVDSLNDAMIYSFFSSQSNSPQLNNKDLKQIDLDDLEETDLKWQMVMLTMRARRFLEKTKRNLGAKGTDTIGFDMSKVKCYNCHRRGYFTNEYRSPRDNKNKETTRRTIPVKVSTSNALVSQCDVVGGYDWSFQAKEEPTNYALMAFTSSGSSSFSGSDNVVAHCSKAYSKSYATLQTHYENLTVEYRKSQLNVISYKTGLESIEARLVVYQQNETVFEEDIKLLKLDVIQESNNQVIKNQENDRYKTCEGYHVVPSPYTGNFLPPKPDLVFTDDTNASESEANVVNVELSEHKTNKDKSKTHRPDAPIIEDWISDSEDESETKFVPK</sequence>
<protein>
    <submittedName>
        <fullName evidence="2">Uncharacterized protein</fullName>
    </submittedName>
</protein>
<organism evidence="2">
    <name type="scientific">Tanacetum cinerariifolium</name>
    <name type="common">Dalmatian daisy</name>
    <name type="synonym">Chrysanthemum cinerariifolium</name>
    <dbReference type="NCBI Taxonomy" id="118510"/>
    <lineage>
        <taxon>Eukaryota</taxon>
        <taxon>Viridiplantae</taxon>
        <taxon>Streptophyta</taxon>
        <taxon>Embryophyta</taxon>
        <taxon>Tracheophyta</taxon>
        <taxon>Spermatophyta</taxon>
        <taxon>Magnoliopsida</taxon>
        <taxon>eudicotyledons</taxon>
        <taxon>Gunneridae</taxon>
        <taxon>Pentapetalae</taxon>
        <taxon>asterids</taxon>
        <taxon>campanulids</taxon>
        <taxon>Asterales</taxon>
        <taxon>Asteraceae</taxon>
        <taxon>Asteroideae</taxon>
        <taxon>Anthemideae</taxon>
        <taxon>Anthemidinae</taxon>
        <taxon>Tanacetum</taxon>
    </lineage>
</organism>
<feature type="compositionally biased region" description="Basic and acidic residues" evidence="1">
    <location>
        <begin position="452"/>
        <end position="468"/>
    </location>
</feature>